<evidence type="ECO:0000256" key="18">
    <source>
        <dbReference type="SAM" id="Phobius"/>
    </source>
</evidence>
<evidence type="ECO:0000256" key="6">
    <source>
        <dbReference type="ARBA" id="ARBA00022660"/>
    </source>
</evidence>
<dbReference type="SUPFAM" id="SSF49503">
    <property type="entry name" value="Cupredoxins"/>
    <property type="match status" value="1"/>
</dbReference>
<dbReference type="GO" id="GO:0004129">
    <property type="term" value="F:cytochrome-c oxidase activity"/>
    <property type="evidence" value="ECO:0007669"/>
    <property type="project" value="UniProtKB-EC"/>
</dbReference>
<keyword evidence="19" id="KW-0732">Signal</keyword>
<dbReference type="Gene3D" id="2.60.40.420">
    <property type="entry name" value="Cupredoxins - blue copper proteins"/>
    <property type="match status" value="1"/>
</dbReference>
<dbReference type="InterPro" id="IPR009056">
    <property type="entry name" value="Cyt_c-like_dom"/>
</dbReference>
<evidence type="ECO:0000256" key="5">
    <source>
        <dbReference type="ARBA" id="ARBA00022617"/>
    </source>
</evidence>
<dbReference type="GO" id="GO:0020037">
    <property type="term" value="F:heme binding"/>
    <property type="evidence" value="ECO:0007669"/>
    <property type="project" value="InterPro"/>
</dbReference>
<dbReference type="GO" id="GO:0042597">
    <property type="term" value="C:periplasmic space"/>
    <property type="evidence" value="ECO:0007669"/>
    <property type="project" value="UniProtKB-SubCell"/>
</dbReference>
<feature type="chain" id="PRO_5031484427" description="Cytochrome aa3 subunit 2" evidence="19">
    <location>
        <begin position="20"/>
        <end position="328"/>
    </location>
</feature>
<keyword evidence="4" id="KW-0813">Transport</keyword>
<dbReference type="AlphaFoldDB" id="A0A7X6DK35"/>
<comment type="similarity">
    <text evidence="3">Belongs to the cytochrome c oxidase subunit 2 family.</text>
</comment>
<evidence type="ECO:0000256" key="10">
    <source>
        <dbReference type="ARBA" id="ARBA00022989"/>
    </source>
</evidence>
<evidence type="ECO:0000313" key="22">
    <source>
        <dbReference type="EMBL" id="NKE68554.1"/>
    </source>
</evidence>
<evidence type="ECO:0000256" key="19">
    <source>
        <dbReference type="SAM" id="SignalP"/>
    </source>
</evidence>
<dbReference type="Pfam" id="PF00116">
    <property type="entry name" value="COX2"/>
    <property type="match status" value="1"/>
</dbReference>
<dbReference type="InterPro" id="IPR008972">
    <property type="entry name" value="Cupredoxin"/>
</dbReference>
<keyword evidence="23" id="KW-1185">Reference proteome</keyword>
<dbReference type="InterPro" id="IPR034236">
    <property type="entry name" value="CuRO_CcO_Caa3_II"/>
</dbReference>
<evidence type="ECO:0000256" key="8">
    <source>
        <dbReference type="ARBA" id="ARBA00022723"/>
    </source>
</evidence>
<organism evidence="22 23">
    <name type="scientific">Ramlibacter lithotrophicus</name>
    <dbReference type="NCBI Taxonomy" id="2606681"/>
    <lineage>
        <taxon>Bacteria</taxon>
        <taxon>Pseudomonadati</taxon>
        <taxon>Pseudomonadota</taxon>
        <taxon>Betaproteobacteria</taxon>
        <taxon>Burkholderiales</taxon>
        <taxon>Comamonadaceae</taxon>
        <taxon>Ramlibacter</taxon>
    </lineage>
</organism>
<dbReference type="PROSITE" id="PS51007">
    <property type="entry name" value="CYTC"/>
    <property type="match status" value="1"/>
</dbReference>
<accession>A0A7X6DK35</accession>
<protein>
    <recommendedName>
        <fullName evidence="15">Cytochrome aa3 subunit 2</fullName>
    </recommendedName>
</protein>
<evidence type="ECO:0000256" key="14">
    <source>
        <dbReference type="ARBA" id="ARBA00024688"/>
    </source>
</evidence>
<comment type="caution">
    <text evidence="22">The sequence shown here is derived from an EMBL/GenBank/DDBJ whole genome shotgun (WGS) entry which is preliminary data.</text>
</comment>
<dbReference type="InterPro" id="IPR045187">
    <property type="entry name" value="CcO_II"/>
</dbReference>
<dbReference type="PROSITE" id="PS00078">
    <property type="entry name" value="COX2"/>
    <property type="match status" value="1"/>
</dbReference>
<evidence type="ECO:0000313" key="23">
    <source>
        <dbReference type="Proteomes" id="UP000521868"/>
    </source>
</evidence>
<dbReference type="InterPro" id="IPR002429">
    <property type="entry name" value="CcO_II-like_C"/>
</dbReference>
<sequence length="328" mass="34780">MPSALTICLLAVLPAAAHAQIAAFEPAGDLAAQTLAITNVLFIGGGVIFAAVMLVLGAAMLGPARLRAALSHRRWLVGAGVVFPVVVLSALLVYTFSAASAMVTGQQAPAAARIEVAAELWWWRVRYLDERGNALFETANEIRIPAGEPVQLDLISPNVIHSFWVPALAGKIDMIPGRVNRMRLRATAPGTYRGQCAEYCGGQHAKMAFHVVALARDDYAGWIAQRRGATAGAGERPGAPGRDLFSRNGCGLCHAVRGTEAAGTIGPDLTDVGSREWLAAGTLPNTRANMARWISDSQALKPGSRMPAYRQFSTEELAALADYLGSLR</sequence>
<name>A0A7X6DK35_9BURK</name>
<dbReference type="InterPro" id="IPR014222">
    <property type="entry name" value="Cyt_c_oxidase_su2"/>
</dbReference>
<dbReference type="GO" id="GO:0016020">
    <property type="term" value="C:membrane"/>
    <property type="evidence" value="ECO:0007669"/>
    <property type="project" value="UniProtKB-SubCell"/>
</dbReference>
<dbReference type="GO" id="GO:0016491">
    <property type="term" value="F:oxidoreductase activity"/>
    <property type="evidence" value="ECO:0007669"/>
    <property type="project" value="UniProtKB-KW"/>
</dbReference>
<evidence type="ECO:0000256" key="7">
    <source>
        <dbReference type="ARBA" id="ARBA00022692"/>
    </source>
</evidence>
<evidence type="ECO:0000256" key="13">
    <source>
        <dbReference type="ARBA" id="ARBA00023136"/>
    </source>
</evidence>
<comment type="function">
    <text evidence="14">Subunits I and II form the functional core of the enzyme complex. Electrons originating in cytochrome c are transferred via heme a and Cu(A) to the binuclear center formed by heme a3 and Cu(B).</text>
</comment>
<dbReference type="Pfam" id="PF00034">
    <property type="entry name" value="Cytochrom_C"/>
    <property type="match status" value="1"/>
</dbReference>
<dbReference type="PROSITE" id="PS50857">
    <property type="entry name" value="COX2_CUA"/>
    <property type="match status" value="1"/>
</dbReference>
<evidence type="ECO:0000256" key="17">
    <source>
        <dbReference type="PROSITE-ProRule" id="PRU00433"/>
    </source>
</evidence>
<dbReference type="CDD" id="cd04213">
    <property type="entry name" value="CuRO_CcO_Caa3_II"/>
    <property type="match status" value="1"/>
</dbReference>
<dbReference type="GO" id="GO:0005507">
    <property type="term" value="F:copper ion binding"/>
    <property type="evidence" value="ECO:0007669"/>
    <property type="project" value="InterPro"/>
</dbReference>
<evidence type="ECO:0000256" key="12">
    <source>
        <dbReference type="ARBA" id="ARBA00023008"/>
    </source>
</evidence>
<dbReference type="NCBIfam" id="TIGR02866">
    <property type="entry name" value="CoxB"/>
    <property type="match status" value="1"/>
</dbReference>
<evidence type="ECO:0000256" key="4">
    <source>
        <dbReference type="ARBA" id="ARBA00022448"/>
    </source>
</evidence>
<evidence type="ECO:0000259" key="21">
    <source>
        <dbReference type="PROSITE" id="PS51007"/>
    </source>
</evidence>
<dbReference type="EMBL" id="VTOX01000011">
    <property type="protein sequence ID" value="NKE68554.1"/>
    <property type="molecule type" value="Genomic_DNA"/>
</dbReference>
<feature type="domain" description="Cytochrome oxidase subunit II copper A binding" evidence="20">
    <location>
        <begin position="109"/>
        <end position="225"/>
    </location>
</feature>
<evidence type="ECO:0000256" key="2">
    <source>
        <dbReference type="ARBA" id="ARBA00004418"/>
    </source>
</evidence>
<evidence type="ECO:0000259" key="20">
    <source>
        <dbReference type="PROSITE" id="PS50857"/>
    </source>
</evidence>
<reference evidence="22 23" key="1">
    <citation type="journal article" date="2020" name="Nature">
        <title>Bacterial chemolithoautotrophy via manganese oxidation.</title>
        <authorList>
            <person name="Yu H."/>
            <person name="Leadbetter J.R."/>
        </authorList>
    </citation>
    <scope>NUCLEOTIDE SEQUENCE [LARGE SCALE GENOMIC DNA]</scope>
    <source>
        <strain evidence="22 23">RBP-1</strain>
    </source>
</reference>
<dbReference type="PANTHER" id="PTHR22888:SF9">
    <property type="entry name" value="CYTOCHROME C OXIDASE SUBUNIT 2"/>
    <property type="match status" value="1"/>
</dbReference>
<feature type="transmembrane region" description="Helical" evidence="18">
    <location>
        <begin position="35"/>
        <end position="63"/>
    </location>
</feature>
<dbReference type="PANTHER" id="PTHR22888">
    <property type="entry name" value="CYTOCHROME C OXIDASE, SUBUNIT II"/>
    <property type="match status" value="1"/>
</dbReference>
<keyword evidence="7 18" id="KW-0812">Transmembrane</keyword>
<keyword evidence="22" id="KW-0560">Oxidoreductase</keyword>
<feature type="domain" description="Cytochrome c" evidence="21">
    <location>
        <begin position="236"/>
        <end position="328"/>
    </location>
</feature>
<evidence type="ECO:0000256" key="1">
    <source>
        <dbReference type="ARBA" id="ARBA00004141"/>
    </source>
</evidence>
<evidence type="ECO:0000256" key="3">
    <source>
        <dbReference type="ARBA" id="ARBA00007866"/>
    </source>
</evidence>
<comment type="subcellular location">
    <subcellularLocation>
        <location evidence="1">Membrane</location>
        <topology evidence="1">Multi-pass membrane protein</topology>
    </subcellularLocation>
    <subcellularLocation>
        <location evidence="2">Periplasm</location>
    </subcellularLocation>
</comment>
<feature type="transmembrane region" description="Helical" evidence="18">
    <location>
        <begin position="75"/>
        <end position="96"/>
    </location>
</feature>
<keyword evidence="10 18" id="KW-1133">Transmembrane helix</keyword>
<keyword evidence="12" id="KW-0186">Copper</keyword>
<keyword evidence="5 17" id="KW-0349">Heme</keyword>
<keyword evidence="8 17" id="KW-0479">Metal-binding</keyword>
<dbReference type="SUPFAM" id="SSF46626">
    <property type="entry name" value="Cytochrome c"/>
    <property type="match status" value="1"/>
</dbReference>
<keyword evidence="6" id="KW-0679">Respiratory chain</keyword>
<dbReference type="InterPro" id="IPR036909">
    <property type="entry name" value="Cyt_c-like_dom_sf"/>
</dbReference>
<evidence type="ECO:0000256" key="11">
    <source>
        <dbReference type="ARBA" id="ARBA00023004"/>
    </source>
</evidence>
<keyword evidence="13 18" id="KW-0472">Membrane</keyword>
<comment type="catalytic activity">
    <reaction evidence="16">
        <text>4 Fe(II)-[cytochrome c] + O2 + 8 H(+)(in) = 4 Fe(III)-[cytochrome c] + 2 H2O + 4 H(+)(out)</text>
        <dbReference type="Rhea" id="RHEA:11436"/>
        <dbReference type="Rhea" id="RHEA-COMP:10350"/>
        <dbReference type="Rhea" id="RHEA-COMP:14399"/>
        <dbReference type="ChEBI" id="CHEBI:15377"/>
        <dbReference type="ChEBI" id="CHEBI:15378"/>
        <dbReference type="ChEBI" id="CHEBI:15379"/>
        <dbReference type="ChEBI" id="CHEBI:29033"/>
        <dbReference type="ChEBI" id="CHEBI:29034"/>
        <dbReference type="EC" id="7.1.1.9"/>
    </reaction>
</comment>
<evidence type="ECO:0000256" key="15">
    <source>
        <dbReference type="ARBA" id="ARBA00031399"/>
    </source>
</evidence>
<evidence type="ECO:0000256" key="9">
    <source>
        <dbReference type="ARBA" id="ARBA00022982"/>
    </source>
</evidence>
<keyword evidence="11 17" id="KW-0408">Iron</keyword>
<dbReference type="InterPro" id="IPR001505">
    <property type="entry name" value="Copper_CuA"/>
</dbReference>
<evidence type="ECO:0000256" key="16">
    <source>
        <dbReference type="ARBA" id="ARBA00047816"/>
    </source>
</evidence>
<proteinExistence type="inferred from homology"/>
<keyword evidence="9" id="KW-0249">Electron transport</keyword>
<feature type="signal peptide" evidence="19">
    <location>
        <begin position="1"/>
        <end position="19"/>
    </location>
</feature>
<gene>
    <name evidence="22" type="primary">coxB</name>
    <name evidence="22" type="ORF">RAMLITH_22295</name>
</gene>
<dbReference type="Proteomes" id="UP000521868">
    <property type="component" value="Unassembled WGS sequence"/>
</dbReference>
<dbReference type="RefSeq" id="WP_168109683.1">
    <property type="nucleotide sequence ID" value="NZ_VTOX01000011.1"/>
</dbReference>
<dbReference type="GO" id="GO:0042773">
    <property type="term" value="P:ATP synthesis coupled electron transport"/>
    <property type="evidence" value="ECO:0007669"/>
    <property type="project" value="TreeGrafter"/>
</dbReference>